<gene>
    <name evidence="3" type="ORF">PECAL_1P07900</name>
</gene>
<dbReference type="AlphaFoldDB" id="A0A8J2SA24"/>
<dbReference type="EMBL" id="CAKKNE010000001">
    <property type="protein sequence ID" value="CAH0364429.1"/>
    <property type="molecule type" value="Genomic_DNA"/>
</dbReference>
<sequence>MASSPPMDRALINPLHDGAAADDSATEITAKSAQRVLRNFHVLAAAFSLNHGCVTALVALAASELGPSLGNTTLFVLYACYTLSAAFLSNGLVARLGAKRTLVLSLGLYCVYVASYAVAFFTPIDNVVIVGAAVGGVAAGCLWPGASQGVFFARSAEAYADAASISQKAATALLGAHFSAAYLVGEVGMKLLASAFEPGGPLFVAYSCIAVGAALTVARFVDDVSGDTTPPPPFAESATAALRLFRRSALCRLLVPTNLCFGLAAAYLNGSFLSAVVAAGMGERAVGAVSAVVVASAALLALPLGRLGRALGTQRPVVALGGACFGLFGVATLIFSKETLGCWLASVGLAVVFGAGRATWEGNFKSSVADDFHDAATAAFANVTVQSGLASTLGFLLNRSLTPRAVATVVVACSVAAGSSQFVAARIRSEPRTTYAATDVV</sequence>
<dbReference type="InterPro" id="IPR051951">
    <property type="entry name" value="UNC-93_regulatory"/>
</dbReference>
<dbReference type="Proteomes" id="UP000789595">
    <property type="component" value="Unassembled WGS sequence"/>
</dbReference>
<feature type="transmembrane region" description="Helical" evidence="2">
    <location>
        <begin position="101"/>
        <end position="121"/>
    </location>
</feature>
<evidence type="ECO:0000256" key="2">
    <source>
        <dbReference type="SAM" id="Phobius"/>
    </source>
</evidence>
<evidence type="ECO:0000313" key="3">
    <source>
        <dbReference type="EMBL" id="CAH0364429.1"/>
    </source>
</evidence>
<evidence type="ECO:0000256" key="1">
    <source>
        <dbReference type="ARBA" id="ARBA00009172"/>
    </source>
</evidence>
<evidence type="ECO:0000313" key="4">
    <source>
        <dbReference type="Proteomes" id="UP000789595"/>
    </source>
</evidence>
<name>A0A8J2SA24_9STRA</name>
<dbReference type="InterPro" id="IPR011701">
    <property type="entry name" value="MFS"/>
</dbReference>
<feature type="transmembrane region" description="Helical" evidence="2">
    <location>
        <begin position="285"/>
        <end position="305"/>
    </location>
</feature>
<dbReference type="SUPFAM" id="SSF103473">
    <property type="entry name" value="MFS general substrate transporter"/>
    <property type="match status" value="1"/>
</dbReference>
<keyword evidence="2" id="KW-0812">Transmembrane</keyword>
<feature type="transmembrane region" description="Helical" evidence="2">
    <location>
        <begin position="127"/>
        <end position="146"/>
    </location>
</feature>
<dbReference type="PANTHER" id="PTHR19444:SF13">
    <property type="entry name" value="PROTEIN UNC-93 HOMOLOG A"/>
    <property type="match status" value="1"/>
</dbReference>
<dbReference type="InterPro" id="IPR036259">
    <property type="entry name" value="MFS_trans_sf"/>
</dbReference>
<feature type="transmembrane region" description="Helical" evidence="2">
    <location>
        <begin position="317"/>
        <end position="335"/>
    </location>
</feature>
<keyword evidence="4" id="KW-1185">Reference proteome</keyword>
<accession>A0A8J2SA24</accession>
<dbReference type="PANTHER" id="PTHR19444">
    <property type="entry name" value="UNC-93 RELATED"/>
    <property type="match status" value="1"/>
</dbReference>
<dbReference type="Gene3D" id="1.20.1720.10">
    <property type="entry name" value="Multidrug resistance protein D"/>
    <property type="match status" value="1"/>
</dbReference>
<dbReference type="OrthoDB" id="425072at2759"/>
<comment type="similarity">
    <text evidence="1">Belongs to the unc-93 family.</text>
</comment>
<reference evidence="3" key="1">
    <citation type="submission" date="2021-11" db="EMBL/GenBank/DDBJ databases">
        <authorList>
            <consortium name="Genoscope - CEA"/>
            <person name="William W."/>
        </authorList>
    </citation>
    <scope>NUCLEOTIDE SEQUENCE</scope>
</reference>
<dbReference type="GO" id="GO:0022857">
    <property type="term" value="F:transmembrane transporter activity"/>
    <property type="evidence" value="ECO:0007669"/>
    <property type="project" value="InterPro"/>
</dbReference>
<comment type="caution">
    <text evidence="3">The sequence shown here is derived from an EMBL/GenBank/DDBJ whole genome shotgun (WGS) entry which is preliminary data.</text>
</comment>
<feature type="transmembrane region" description="Helical" evidence="2">
    <location>
        <begin position="253"/>
        <end position="279"/>
    </location>
</feature>
<organism evidence="3 4">
    <name type="scientific">Pelagomonas calceolata</name>
    <dbReference type="NCBI Taxonomy" id="35677"/>
    <lineage>
        <taxon>Eukaryota</taxon>
        <taxon>Sar</taxon>
        <taxon>Stramenopiles</taxon>
        <taxon>Ochrophyta</taxon>
        <taxon>Pelagophyceae</taxon>
        <taxon>Pelagomonadales</taxon>
        <taxon>Pelagomonadaceae</taxon>
        <taxon>Pelagomonas</taxon>
    </lineage>
</organism>
<dbReference type="Pfam" id="PF07690">
    <property type="entry name" value="MFS_1"/>
    <property type="match status" value="1"/>
</dbReference>
<protein>
    <submittedName>
        <fullName evidence="3">Uncharacterized protein</fullName>
    </submittedName>
</protein>
<keyword evidence="2" id="KW-1133">Transmembrane helix</keyword>
<feature type="transmembrane region" description="Helical" evidence="2">
    <location>
        <begin position="341"/>
        <end position="360"/>
    </location>
</feature>
<proteinExistence type="inferred from homology"/>
<feature type="transmembrane region" description="Helical" evidence="2">
    <location>
        <begin position="74"/>
        <end position="94"/>
    </location>
</feature>
<feature type="transmembrane region" description="Helical" evidence="2">
    <location>
        <begin position="40"/>
        <end position="62"/>
    </location>
</feature>
<keyword evidence="2" id="KW-0472">Membrane</keyword>